<evidence type="ECO:0000259" key="3">
    <source>
        <dbReference type="PROSITE" id="PS51635"/>
    </source>
</evidence>
<feature type="short sequence motif" description="DGA/G" evidence="2">
    <location>
        <begin position="187"/>
        <end position="189"/>
    </location>
</feature>
<comment type="caution">
    <text evidence="4">The sequence shown here is derived from an EMBL/GenBank/DDBJ whole genome shotgun (WGS) entry which is preliminary data.</text>
</comment>
<keyword evidence="2" id="KW-0378">Hydrolase</keyword>
<dbReference type="PROSITE" id="PS51635">
    <property type="entry name" value="PNPLA"/>
    <property type="match status" value="1"/>
</dbReference>
<feature type="short sequence motif" description="GXSXG" evidence="2">
    <location>
        <begin position="43"/>
        <end position="47"/>
    </location>
</feature>
<organism evidence="4 5">
    <name type="scientific">Actinoplanes hulinensis</name>
    <dbReference type="NCBI Taxonomy" id="1144547"/>
    <lineage>
        <taxon>Bacteria</taxon>
        <taxon>Bacillati</taxon>
        <taxon>Actinomycetota</taxon>
        <taxon>Actinomycetes</taxon>
        <taxon>Micromonosporales</taxon>
        <taxon>Micromonosporaceae</taxon>
        <taxon>Actinoplanes</taxon>
    </lineage>
</organism>
<keyword evidence="5" id="KW-1185">Reference proteome</keyword>
<name>A0ABS7B7T9_9ACTN</name>
<dbReference type="EMBL" id="JAHXZI010000014">
    <property type="protein sequence ID" value="MBW6437129.1"/>
    <property type="molecule type" value="Genomic_DNA"/>
</dbReference>
<dbReference type="InterPro" id="IPR002641">
    <property type="entry name" value="PNPLA_dom"/>
</dbReference>
<gene>
    <name evidence="4" type="ORF">KZ829_25625</name>
</gene>
<reference evidence="4 5" key="1">
    <citation type="journal article" date="2013" name="Antonie Van Leeuwenhoek">
        <title>Actinoplanes hulinensis sp. nov., a novel actinomycete isolated from soybean root (Glycine max (L.) Merr).</title>
        <authorList>
            <person name="Shen Y."/>
            <person name="Liu C."/>
            <person name="Wang X."/>
            <person name="Zhao J."/>
            <person name="Jia F."/>
            <person name="Zhang Y."/>
            <person name="Wang L."/>
            <person name="Yang D."/>
            <person name="Xiang W."/>
        </authorList>
    </citation>
    <scope>NUCLEOTIDE SEQUENCE [LARGE SCALE GENOMIC DNA]</scope>
    <source>
        <strain evidence="4 5">NEAU-M9</strain>
    </source>
</reference>
<evidence type="ECO:0000256" key="1">
    <source>
        <dbReference type="ARBA" id="ARBA00023098"/>
    </source>
</evidence>
<keyword evidence="2" id="KW-0442">Lipid degradation</keyword>
<dbReference type="Proteomes" id="UP001519863">
    <property type="component" value="Unassembled WGS sequence"/>
</dbReference>
<proteinExistence type="predicted"/>
<dbReference type="Pfam" id="PF01734">
    <property type="entry name" value="Patatin"/>
    <property type="match status" value="1"/>
</dbReference>
<dbReference type="SUPFAM" id="SSF52151">
    <property type="entry name" value="FabD/lysophospholipase-like"/>
    <property type="match status" value="1"/>
</dbReference>
<dbReference type="InterPro" id="IPR016035">
    <property type="entry name" value="Acyl_Trfase/lysoPLipase"/>
</dbReference>
<evidence type="ECO:0000313" key="4">
    <source>
        <dbReference type="EMBL" id="MBW6437129.1"/>
    </source>
</evidence>
<feature type="active site" description="Nucleophile" evidence="2">
    <location>
        <position position="45"/>
    </location>
</feature>
<evidence type="ECO:0000256" key="2">
    <source>
        <dbReference type="PROSITE-ProRule" id="PRU01161"/>
    </source>
</evidence>
<feature type="domain" description="PNPLA" evidence="3">
    <location>
        <begin position="8"/>
        <end position="202"/>
    </location>
</feature>
<accession>A0ABS7B7T9</accession>
<evidence type="ECO:0000313" key="5">
    <source>
        <dbReference type="Proteomes" id="UP001519863"/>
    </source>
</evidence>
<protein>
    <submittedName>
        <fullName evidence="4">Patatin-like phospholipase family protein</fullName>
    </submittedName>
</protein>
<sequence length="282" mass="28774">MDVDGKALVLGGGGVTGVAWEIGLLHGLAEHGVDLTDAGLFVGTSAGSSVAAQVLSGVPLEGLFEAQLADASGEIAARLGPGVLFGFLVAGLWPGDPARGRAWLGRRALRARTVPEAERRAVIAGRIGDAGWPEAVRLRIPAVEAETGRVRIFEADSGVSLVDAVAASCAVPLVWPPVTIDGARYVDGGVRSVANADLAEGSRRVVVLAPSTQSVRSFGRPSAQVAGLGPDVRSIVVSPDAAARAAIGANVLDPARRRPAAEAGRAQAAAEADRVRAVWLRS</sequence>
<feature type="short sequence motif" description="GXGXXG" evidence="2">
    <location>
        <begin position="12"/>
        <end position="17"/>
    </location>
</feature>
<dbReference type="RefSeq" id="WP_220146475.1">
    <property type="nucleotide sequence ID" value="NZ_JAHXZI010000014.1"/>
</dbReference>
<dbReference type="Gene3D" id="3.40.1090.10">
    <property type="entry name" value="Cytosolic phospholipase A2 catalytic domain"/>
    <property type="match status" value="2"/>
</dbReference>
<feature type="active site" description="Proton acceptor" evidence="2">
    <location>
        <position position="187"/>
    </location>
</feature>
<keyword evidence="1 2" id="KW-0443">Lipid metabolism</keyword>